<dbReference type="Proteomes" id="UP001595878">
    <property type="component" value="Unassembled WGS sequence"/>
</dbReference>
<comment type="subcellular location">
    <subcellularLocation>
        <location evidence="1">Cell outer membrane</location>
        <topology evidence="1">Multi-pass membrane protein</topology>
    </subcellularLocation>
</comment>
<keyword evidence="2" id="KW-0813">Transport</keyword>
<dbReference type="InterPro" id="IPR028974">
    <property type="entry name" value="TSP_type-3_rpt"/>
</dbReference>
<keyword evidence="5" id="KW-0406">Ion transport</keyword>
<dbReference type="Gene3D" id="2.40.160.20">
    <property type="match status" value="1"/>
</dbReference>
<evidence type="ECO:0000256" key="8">
    <source>
        <dbReference type="PROSITE-ProRule" id="PRU00473"/>
    </source>
</evidence>
<dbReference type="InterPro" id="IPR050330">
    <property type="entry name" value="Bact_OuterMem_StrucFunc"/>
</dbReference>
<keyword evidence="13" id="KW-1185">Reference proteome</keyword>
<accession>A0ABV9LAE6</accession>
<dbReference type="PRINTS" id="PR01021">
    <property type="entry name" value="OMPADOMAIN"/>
</dbReference>
<dbReference type="SUPFAM" id="SSF103088">
    <property type="entry name" value="OmpA-like"/>
    <property type="match status" value="1"/>
</dbReference>
<evidence type="ECO:0000256" key="4">
    <source>
        <dbReference type="ARBA" id="ARBA00022692"/>
    </source>
</evidence>
<evidence type="ECO:0000256" key="1">
    <source>
        <dbReference type="ARBA" id="ARBA00004571"/>
    </source>
</evidence>
<dbReference type="PANTHER" id="PTHR30329:SF20">
    <property type="entry name" value="EXPORTED PROTEIN"/>
    <property type="match status" value="1"/>
</dbReference>
<evidence type="ECO:0000256" key="10">
    <source>
        <dbReference type="SAM" id="SignalP"/>
    </source>
</evidence>
<keyword evidence="9" id="KW-0175">Coiled coil</keyword>
<protein>
    <submittedName>
        <fullName evidence="12">OmpA family protein</fullName>
    </submittedName>
</protein>
<evidence type="ECO:0000256" key="3">
    <source>
        <dbReference type="ARBA" id="ARBA00022452"/>
    </source>
</evidence>
<dbReference type="SUPFAM" id="SSF56925">
    <property type="entry name" value="OMPA-like"/>
    <property type="match status" value="1"/>
</dbReference>
<evidence type="ECO:0000259" key="11">
    <source>
        <dbReference type="PROSITE" id="PS51123"/>
    </source>
</evidence>
<proteinExistence type="predicted"/>
<feature type="chain" id="PRO_5046556657" evidence="10">
    <location>
        <begin position="21"/>
        <end position="432"/>
    </location>
</feature>
<evidence type="ECO:0000256" key="6">
    <source>
        <dbReference type="ARBA" id="ARBA00023114"/>
    </source>
</evidence>
<comment type="caution">
    <text evidence="12">The sequence shown here is derived from an EMBL/GenBank/DDBJ whole genome shotgun (WGS) entry which is preliminary data.</text>
</comment>
<feature type="signal peptide" evidence="10">
    <location>
        <begin position="1"/>
        <end position="20"/>
    </location>
</feature>
<sequence length="432" mass="46767">MKKITLAIIALVGMQIATNAQESNDTASNDFNKWSVDLTGGVNKAVRPLSTGAYSNTPSLYTVTGGVRYMFNEKFGLKGGVAYNSFQNDDNSTEFDTALYNFSLEGVVNAGNILGFRDLTDRFNLLVHGGMGYSQLTTDTPAAVRNFGDGDNMISFMAGITPQIKITNRVAFVADLTVVGNVRQNLTFDGLQDQGQVSGFDGFYVNATAGINIYLGKAEKHADWYSSKNVAEEQIADLQNRLAKVETDLIDTDQDGVADYLDREPNTISGVAVNTKGVAVDQNKNGVPDELESTLDNRYAKKGDIPSSTTAIASGDDVIKKLIEDGYVNVYFQFNSTKPETYSLESINYLIKYMTENAGASAQLVGYADEIGNPATNQRLSERRAQKVKDIMVAAGISASRLTATGNGEDASVDKNSAPARQLVRRVTFKLN</sequence>
<dbReference type="InterPro" id="IPR011250">
    <property type="entry name" value="OMP/PagP_B-barrel"/>
</dbReference>
<keyword evidence="7 8" id="KW-0472">Membrane</keyword>
<organism evidence="12 13">
    <name type="scientific">Dokdonia genika</name>
    <dbReference type="NCBI Taxonomy" id="308113"/>
    <lineage>
        <taxon>Bacteria</taxon>
        <taxon>Pseudomonadati</taxon>
        <taxon>Bacteroidota</taxon>
        <taxon>Flavobacteriia</taxon>
        <taxon>Flavobacteriales</taxon>
        <taxon>Flavobacteriaceae</taxon>
        <taxon>Dokdonia</taxon>
    </lineage>
</organism>
<dbReference type="InterPro" id="IPR006664">
    <property type="entry name" value="OMP_bac"/>
</dbReference>
<dbReference type="Pfam" id="PF00691">
    <property type="entry name" value="OmpA"/>
    <property type="match status" value="1"/>
</dbReference>
<dbReference type="PROSITE" id="PS51123">
    <property type="entry name" value="OMPA_2"/>
    <property type="match status" value="1"/>
</dbReference>
<keyword evidence="10" id="KW-0732">Signal</keyword>
<keyword evidence="6" id="KW-0626">Porin</keyword>
<evidence type="ECO:0000313" key="12">
    <source>
        <dbReference type="EMBL" id="MFC4690756.1"/>
    </source>
</evidence>
<evidence type="ECO:0000256" key="2">
    <source>
        <dbReference type="ARBA" id="ARBA00022448"/>
    </source>
</evidence>
<keyword evidence="3" id="KW-1134">Transmembrane beta strand</keyword>
<name>A0ABV9LAE6_9FLAO</name>
<evidence type="ECO:0000256" key="5">
    <source>
        <dbReference type="ARBA" id="ARBA00023065"/>
    </source>
</evidence>
<dbReference type="CDD" id="cd07185">
    <property type="entry name" value="OmpA_C-like"/>
    <property type="match status" value="1"/>
</dbReference>
<dbReference type="PANTHER" id="PTHR30329">
    <property type="entry name" value="STATOR ELEMENT OF FLAGELLAR MOTOR COMPLEX"/>
    <property type="match status" value="1"/>
</dbReference>
<keyword evidence="4" id="KW-0812">Transmembrane</keyword>
<dbReference type="SUPFAM" id="SSF103647">
    <property type="entry name" value="TSP type-3 repeat"/>
    <property type="match status" value="1"/>
</dbReference>
<feature type="domain" description="OmpA-like" evidence="11">
    <location>
        <begin position="319"/>
        <end position="432"/>
    </location>
</feature>
<feature type="coiled-coil region" evidence="9">
    <location>
        <begin position="228"/>
        <end position="255"/>
    </location>
</feature>
<gene>
    <name evidence="12" type="ORF">ACFO5T_09990</name>
</gene>
<evidence type="ECO:0000313" key="13">
    <source>
        <dbReference type="Proteomes" id="UP001595878"/>
    </source>
</evidence>
<evidence type="ECO:0000256" key="7">
    <source>
        <dbReference type="ARBA" id="ARBA00023136"/>
    </source>
</evidence>
<dbReference type="InterPro" id="IPR006665">
    <property type="entry name" value="OmpA-like"/>
</dbReference>
<reference evidence="13" key="1">
    <citation type="journal article" date="2019" name="Int. J. Syst. Evol. Microbiol.">
        <title>The Global Catalogue of Microorganisms (GCM) 10K type strain sequencing project: providing services to taxonomists for standard genome sequencing and annotation.</title>
        <authorList>
            <consortium name="The Broad Institute Genomics Platform"/>
            <consortium name="The Broad Institute Genome Sequencing Center for Infectious Disease"/>
            <person name="Wu L."/>
            <person name="Ma J."/>
        </authorList>
    </citation>
    <scope>NUCLEOTIDE SEQUENCE [LARGE SCALE GENOMIC DNA]</scope>
    <source>
        <strain evidence="13">CGMCC 4.7427</strain>
    </source>
</reference>
<dbReference type="RefSeq" id="WP_380034042.1">
    <property type="nucleotide sequence ID" value="NZ_JBHSHB010000016.1"/>
</dbReference>
<evidence type="ECO:0000256" key="9">
    <source>
        <dbReference type="SAM" id="Coils"/>
    </source>
</evidence>
<dbReference type="Gene3D" id="3.30.1330.60">
    <property type="entry name" value="OmpA-like domain"/>
    <property type="match status" value="1"/>
</dbReference>
<dbReference type="EMBL" id="JBHSHB010000016">
    <property type="protein sequence ID" value="MFC4690756.1"/>
    <property type="molecule type" value="Genomic_DNA"/>
</dbReference>
<dbReference type="InterPro" id="IPR036737">
    <property type="entry name" value="OmpA-like_sf"/>
</dbReference>